<dbReference type="PROSITE" id="PS51379">
    <property type="entry name" value="4FE4S_FER_2"/>
    <property type="match status" value="2"/>
</dbReference>
<evidence type="ECO:0000256" key="2">
    <source>
        <dbReference type="ARBA" id="ARBA00022485"/>
    </source>
</evidence>
<evidence type="ECO:0000256" key="8">
    <source>
        <dbReference type="HAMAP-Rule" id="MF_00461"/>
    </source>
</evidence>
<feature type="domain" description="4Fe-4S ferredoxin-type" evidence="9">
    <location>
        <begin position="380"/>
        <end position="412"/>
    </location>
</feature>
<feature type="binding site" evidence="8">
    <location>
        <position position="398"/>
    </location>
    <ligand>
        <name>[4Fe-4S] cluster</name>
        <dbReference type="ChEBI" id="CHEBI:49883"/>
        <label>2</label>
    </ligand>
</feature>
<dbReference type="EMBL" id="FLUN01000001">
    <property type="protein sequence ID" value="SBW11043.1"/>
    <property type="molecule type" value="Genomic_DNA"/>
</dbReference>
<dbReference type="PANTHER" id="PTHR43034">
    <property type="entry name" value="ION-TRANSLOCATING OXIDOREDUCTASE COMPLEX SUBUNIT C"/>
    <property type="match status" value="1"/>
</dbReference>
<dbReference type="InterPro" id="IPR017900">
    <property type="entry name" value="4Fe4S_Fe_S_CS"/>
</dbReference>
<name>A0A212KH59_9FIRM</name>
<keyword evidence="6 8" id="KW-0408">Iron</keyword>
<dbReference type="InterPro" id="IPR026902">
    <property type="entry name" value="RnfC_N"/>
</dbReference>
<proteinExistence type="inferred from homology"/>
<dbReference type="InterPro" id="IPR017896">
    <property type="entry name" value="4Fe4S_Fe-S-bd"/>
</dbReference>
<dbReference type="AlphaFoldDB" id="A0A212KH59"/>
<dbReference type="PROSITE" id="PS00198">
    <property type="entry name" value="4FE4S_FER_1"/>
    <property type="match status" value="1"/>
</dbReference>
<comment type="cofactor">
    <cofactor evidence="8">
        <name>[4Fe-4S] cluster</name>
        <dbReference type="ChEBI" id="CHEBI:49883"/>
    </cofactor>
    <text evidence="8">Binds 2 [4Fe-4S] clusters per subunit.</text>
</comment>
<comment type="similarity">
    <text evidence="8">Belongs to the 4Fe4S bacterial-type ferredoxin family. RnfC subfamily.</text>
</comment>
<dbReference type="SUPFAM" id="SSF46548">
    <property type="entry name" value="alpha-helical ferredoxin"/>
    <property type="match status" value="1"/>
</dbReference>
<dbReference type="Pfam" id="PF13534">
    <property type="entry name" value="Fer4_17"/>
    <property type="match status" value="1"/>
</dbReference>
<dbReference type="PANTHER" id="PTHR43034:SF2">
    <property type="entry name" value="ION-TRANSLOCATING OXIDOREDUCTASE COMPLEX SUBUNIT C"/>
    <property type="match status" value="1"/>
</dbReference>
<dbReference type="SUPFAM" id="SSF142019">
    <property type="entry name" value="Nqo1 FMN-binding domain-like"/>
    <property type="match status" value="1"/>
</dbReference>
<keyword evidence="7 8" id="KW-0411">Iron-sulfur</keyword>
<comment type="function">
    <text evidence="8">Part of a membrane-bound complex that couples electron transfer with translocation of ions across the membrane.</text>
</comment>
<protein>
    <recommendedName>
        <fullName evidence="8">Ion-translocating oxidoreductase complex subunit C</fullName>
        <ecNumber evidence="8">7.-.-.-</ecNumber>
    </recommendedName>
    <alternativeName>
        <fullName evidence="8">Rnf electron transport complex subunit C</fullName>
    </alternativeName>
</protein>
<dbReference type="NCBIfam" id="TIGR01945">
    <property type="entry name" value="rnfC"/>
    <property type="match status" value="1"/>
</dbReference>
<dbReference type="GO" id="GO:0046872">
    <property type="term" value="F:metal ion binding"/>
    <property type="evidence" value="ECO:0007669"/>
    <property type="project" value="UniProtKB-KW"/>
</dbReference>
<evidence type="ECO:0000256" key="5">
    <source>
        <dbReference type="ARBA" id="ARBA00022982"/>
    </source>
</evidence>
<comment type="subunit">
    <text evidence="8">The complex is composed of six subunits: RnfA, RnfB, RnfC, RnfD, RnfE and RnfG.</text>
</comment>
<gene>
    <name evidence="8" type="primary">rnfC</name>
    <name evidence="10" type="ORF">KL86CLO1_13138</name>
</gene>
<dbReference type="GO" id="GO:0051539">
    <property type="term" value="F:4 iron, 4 sulfur cluster binding"/>
    <property type="evidence" value="ECO:0007669"/>
    <property type="project" value="UniProtKB-KW"/>
</dbReference>
<feature type="binding site" evidence="8">
    <location>
        <position position="395"/>
    </location>
    <ligand>
        <name>[4Fe-4S] cluster</name>
        <dbReference type="ChEBI" id="CHEBI:49883"/>
        <label>2</label>
    </ligand>
</feature>
<dbReference type="InterPro" id="IPR037225">
    <property type="entry name" value="Nuo51_FMN-bd_sf"/>
</dbReference>
<dbReference type="HAMAP" id="MF_00461">
    <property type="entry name" value="RsxC_RnfC"/>
    <property type="match status" value="1"/>
</dbReference>
<dbReference type="InterPro" id="IPR011538">
    <property type="entry name" value="Nuo51_FMN-bd"/>
</dbReference>
<dbReference type="InterPro" id="IPR019554">
    <property type="entry name" value="Soluble_ligand-bd"/>
</dbReference>
<accession>A0A212KH59</accession>
<dbReference type="Pfam" id="PF01512">
    <property type="entry name" value="Complex1_51K"/>
    <property type="match status" value="1"/>
</dbReference>
<comment type="subcellular location">
    <subcellularLocation>
        <location evidence="8">Cell membrane</location>
        <topology evidence="8">Peripheral membrane protein</topology>
    </subcellularLocation>
</comment>
<dbReference type="GO" id="GO:0009055">
    <property type="term" value="F:electron transfer activity"/>
    <property type="evidence" value="ECO:0007669"/>
    <property type="project" value="InterPro"/>
</dbReference>
<evidence type="ECO:0000259" key="9">
    <source>
        <dbReference type="PROSITE" id="PS51379"/>
    </source>
</evidence>
<dbReference type="Pfam" id="PF13375">
    <property type="entry name" value="RnfC_N"/>
    <property type="match status" value="1"/>
</dbReference>
<keyword evidence="4 8" id="KW-0677">Repeat</keyword>
<organism evidence="10">
    <name type="scientific">uncultured Eubacteriales bacterium</name>
    <dbReference type="NCBI Taxonomy" id="172733"/>
    <lineage>
        <taxon>Bacteria</taxon>
        <taxon>Bacillati</taxon>
        <taxon>Bacillota</taxon>
        <taxon>Clostridia</taxon>
        <taxon>Eubacteriales</taxon>
        <taxon>environmental samples</taxon>
    </lineage>
</organism>
<feature type="binding site" evidence="8">
    <location>
        <position position="363"/>
    </location>
    <ligand>
        <name>[4Fe-4S] cluster</name>
        <dbReference type="ChEBI" id="CHEBI:49883"/>
        <label>2</label>
    </ligand>
</feature>
<keyword evidence="5 8" id="KW-0249">Electron transport</keyword>
<keyword evidence="1 8" id="KW-0813">Transport</keyword>
<dbReference type="Pfam" id="PF10531">
    <property type="entry name" value="SLBB"/>
    <property type="match status" value="1"/>
</dbReference>
<dbReference type="NCBIfam" id="NF003454">
    <property type="entry name" value="PRK05035.1"/>
    <property type="match status" value="1"/>
</dbReference>
<evidence type="ECO:0000256" key="1">
    <source>
        <dbReference type="ARBA" id="ARBA00022448"/>
    </source>
</evidence>
<evidence type="ECO:0000256" key="7">
    <source>
        <dbReference type="ARBA" id="ARBA00023014"/>
    </source>
</evidence>
<feature type="binding site" evidence="8">
    <location>
        <position position="392"/>
    </location>
    <ligand>
        <name>[4Fe-4S] cluster</name>
        <dbReference type="ChEBI" id="CHEBI:49883"/>
        <label>2</label>
    </ligand>
</feature>
<keyword evidence="2 8" id="KW-0004">4Fe-4S</keyword>
<feature type="binding site" evidence="8">
    <location>
        <position position="402"/>
    </location>
    <ligand>
        <name>[4Fe-4S] cluster</name>
        <dbReference type="ChEBI" id="CHEBI:49883"/>
        <label>1</label>
    </ligand>
</feature>
<keyword evidence="8" id="KW-1278">Translocase</keyword>
<dbReference type="InterPro" id="IPR010208">
    <property type="entry name" value="Ion_transpt_RnfC/RsxC"/>
</dbReference>
<reference evidence="10" key="1">
    <citation type="submission" date="2016-04" db="EMBL/GenBank/DDBJ databases">
        <authorList>
            <person name="Evans L.H."/>
            <person name="Alamgir A."/>
            <person name="Owens N."/>
            <person name="Weber N.D."/>
            <person name="Virtaneva K."/>
            <person name="Barbian K."/>
            <person name="Babar A."/>
            <person name="Rosenke K."/>
        </authorList>
    </citation>
    <scope>NUCLEOTIDE SEQUENCE</scope>
    <source>
        <strain evidence="10">86</strain>
    </source>
</reference>
<feature type="binding site" evidence="8">
    <location>
        <position position="353"/>
    </location>
    <ligand>
        <name>[4Fe-4S] cluster</name>
        <dbReference type="ChEBI" id="CHEBI:49883"/>
        <label>1</label>
    </ligand>
</feature>
<sequence>MLGKGHNGVHLKACKNTAEATPIVIPAPERVTLTLTTFRGCVNKACVQVGDHVDVGQVIAPAGGGLAVPVHATVSGTVESVVEDGKDGSVTIKSDGAQTPWAGIKPPAVSNLEEFVAAVRESGLTGLGGAGFPTWVKLSAGAEILLLNGSECEPYCTADYHLMCTEPASILEGAQLVRKYVGVKKIIVGIKETNIKAIDAMKKAAAGMEGVEVQALKGFYPVGAEKMCIQQTTGRVVPRGKLPKDVGVIVLNVGTAAFIAQYLSTGMPLVSKTVTLDGSAVKNPGMVVAPIGTSAKDLFAAIGGFKGDAGKVLVGGPMMGNSVANLNHFLLRQNNCLLAFDEKEAKLPDENPCIRCGRCVRGCPMHLMPASMARAREAKDGALLDALMVDLCIECGVCSYVCPAKINLVASHRLGKQILRSYQSSKQEVRRA</sequence>
<feature type="binding site" evidence="8">
    <location>
        <position position="359"/>
    </location>
    <ligand>
        <name>[4Fe-4S] cluster</name>
        <dbReference type="ChEBI" id="CHEBI:49883"/>
        <label>1</label>
    </ligand>
</feature>
<evidence type="ECO:0000313" key="10">
    <source>
        <dbReference type="EMBL" id="SBW11043.1"/>
    </source>
</evidence>
<dbReference type="EC" id="7.-.-.-" evidence="8"/>
<keyword evidence="8" id="KW-0472">Membrane</keyword>
<dbReference type="GO" id="GO:0022900">
    <property type="term" value="P:electron transport chain"/>
    <property type="evidence" value="ECO:0007669"/>
    <property type="project" value="UniProtKB-UniRule"/>
</dbReference>
<dbReference type="GO" id="GO:0005886">
    <property type="term" value="C:plasma membrane"/>
    <property type="evidence" value="ECO:0007669"/>
    <property type="project" value="UniProtKB-SubCell"/>
</dbReference>
<feature type="domain" description="4Fe-4S ferredoxin-type" evidence="9">
    <location>
        <begin position="343"/>
        <end position="373"/>
    </location>
</feature>
<keyword evidence="8" id="KW-1003">Cell membrane</keyword>
<evidence type="ECO:0000256" key="3">
    <source>
        <dbReference type="ARBA" id="ARBA00022723"/>
    </source>
</evidence>
<dbReference type="Gene3D" id="3.30.70.20">
    <property type="match status" value="1"/>
</dbReference>
<keyword evidence="3 8" id="KW-0479">Metal-binding</keyword>
<evidence type="ECO:0000256" key="6">
    <source>
        <dbReference type="ARBA" id="ARBA00023004"/>
    </source>
</evidence>
<dbReference type="Gene3D" id="3.40.50.11540">
    <property type="entry name" value="NADH-ubiquinone oxidoreductase 51kDa subunit"/>
    <property type="match status" value="1"/>
</dbReference>
<evidence type="ECO:0000256" key="4">
    <source>
        <dbReference type="ARBA" id="ARBA00022737"/>
    </source>
</evidence>
<feature type="binding site" evidence="8">
    <location>
        <position position="356"/>
    </location>
    <ligand>
        <name>[4Fe-4S] cluster</name>
        <dbReference type="ChEBI" id="CHEBI:49883"/>
        <label>1</label>
    </ligand>
</feature>